<comment type="caution">
    <text evidence="2">The sequence shown here is derived from an EMBL/GenBank/DDBJ whole genome shotgun (WGS) entry which is preliminary data.</text>
</comment>
<dbReference type="AlphaFoldDB" id="A0AAN4Q0D7"/>
<protein>
    <submittedName>
        <fullName evidence="2">3-deoxy-D-manno-octulosonic acid 8-phosphate synthase</fullName>
    </submittedName>
</protein>
<proteinExistence type="predicted"/>
<organism evidence="2 3">
    <name type="scientific">Pseudomonas syringae pv. actinidiae</name>
    <dbReference type="NCBI Taxonomy" id="103796"/>
    <lineage>
        <taxon>Bacteria</taxon>
        <taxon>Pseudomonadati</taxon>
        <taxon>Pseudomonadota</taxon>
        <taxon>Gammaproteobacteria</taxon>
        <taxon>Pseudomonadales</taxon>
        <taxon>Pseudomonadaceae</taxon>
        <taxon>Pseudomonas</taxon>
        <taxon>Pseudomonas syringae</taxon>
    </lineage>
</organism>
<evidence type="ECO:0000256" key="1">
    <source>
        <dbReference type="SAM" id="MobiDB-lite"/>
    </source>
</evidence>
<name>A0AAN4Q0D7_PSESF</name>
<sequence length="98" mass="11205">MFSVARLEFPSKPTSPHIADRRTHAETQYPRPYSTNRDNQEGWPMGGSLGLSGGARELGVVQPCRISARLHRWGTGHAPHRSRERLLCERCDWHRQTT</sequence>
<evidence type="ECO:0000313" key="2">
    <source>
        <dbReference type="EMBL" id="GBH14468.1"/>
    </source>
</evidence>
<accession>A0AAN4Q0D7</accession>
<reference evidence="2 3" key="1">
    <citation type="submission" date="2018-04" db="EMBL/GenBank/DDBJ databases">
        <title>Draft genome sequence of Pseudomonas syringae pv. actinidiae biovar 3 strains isolated from kiwifruit in Kagawa prefecture.</title>
        <authorList>
            <person name="Tabuchi M."/>
            <person name="Saito M."/>
            <person name="Fujiwara S."/>
            <person name="Sasa N."/>
            <person name="Akimitsu K."/>
            <person name="Gomi K."/>
            <person name="Konishi-Sugita S."/>
            <person name="Hamano K."/>
            <person name="Kataoka I."/>
        </authorList>
    </citation>
    <scope>NUCLEOTIDE SEQUENCE [LARGE SCALE GENOMIC DNA]</scope>
    <source>
        <strain evidence="2 3">MAFF212211</strain>
    </source>
</reference>
<dbReference type="Proteomes" id="UP000248291">
    <property type="component" value="Unassembled WGS sequence"/>
</dbReference>
<dbReference type="EMBL" id="BGKA01000014">
    <property type="protein sequence ID" value="GBH14468.1"/>
    <property type="molecule type" value="Genomic_DNA"/>
</dbReference>
<feature type="region of interest" description="Disordered" evidence="1">
    <location>
        <begin position="1"/>
        <end position="50"/>
    </location>
</feature>
<evidence type="ECO:0000313" key="3">
    <source>
        <dbReference type="Proteomes" id="UP000248291"/>
    </source>
</evidence>
<gene>
    <name evidence="2" type="ORF">KPSA3_00356</name>
</gene>